<organism evidence="8 9">
    <name type="scientific">Roseovarius bejariae</name>
    <dbReference type="NCBI Taxonomy" id="2576383"/>
    <lineage>
        <taxon>Bacteria</taxon>
        <taxon>Pseudomonadati</taxon>
        <taxon>Pseudomonadota</taxon>
        <taxon>Alphaproteobacteria</taxon>
        <taxon>Rhodobacterales</taxon>
        <taxon>Roseobacteraceae</taxon>
        <taxon>Roseovarius</taxon>
    </lineage>
</organism>
<keyword evidence="2" id="KW-0813">Transport</keyword>
<feature type="domain" description="Amino acid permease/ SLC12A" evidence="7">
    <location>
        <begin position="148"/>
        <end position="218"/>
    </location>
</feature>
<evidence type="ECO:0000313" key="9">
    <source>
        <dbReference type="Proteomes" id="UP000564704"/>
    </source>
</evidence>
<name>A0A844CFM4_9RHOB</name>
<dbReference type="InterPro" id="IPR004841">
    <property type="entry name" value="AA-permease/SLC12A_dom"/>
</dbReference>
<keyword evidence="3 6" id="KW-0812">Transmembrane</keyword>
<evidence type="ECO:0000256" key="4">
    <source>
        <dbReference type="ARBA" id="ARBA00022989"/>
    </source>
</evidence>
<comment type="subcellular location">
    <subcellularLocation>
        <location evidence="1">Membrane</location>
        <topology evidence="1">Multi-pass membrane protein</topology>
    </subcellularLocation>
</comment>
<dbReference type="GO" id="GO:0015171">
    <property type="term" value="F:amino acid transmembrane transporter activity"/>
    <property type="evidence" value="ECO:0007669"/>
    <property type="project" value="TreeGrafter"/>
</dbReference>
<dbReference type="PANTHER" id="PTHR43243">
    <property type="entry name" value="INNER MEMBRANE TRANSPORTER YGJI-RELATED"/>
    <property type="match status" value="1"/>
</dbReference>
<evidence type="ECO:0000256" key="3">
    <source>
        <dbReference type="ARBA" id="ARBA00022692"/>
    </source>
</evidence>
<feature type="transmembrane region" description="Helical" evidence="6">
    <location>
        <begin position="161"/>
        <end position="183"/>
    </location>
</feature>
<protein>
    <submittedName>
        <fullName evidence="8">APC family permease</fullName>
    </submittedName>
</protein>
<dbReference type="Pfam" id="PF00324">
    <property type="entry name" value="AA_permease"/>
    <property type="match status" value="1"/>
</dbReference>
<evidence type="ECO:0000259" key="7">
    <source>
        <dbReference type="Pfam" id="PF00324"/>
    </source>
</evidence>
<proteinExistence type="predicted"/>
<dbReference type="AlphaFoldDB" id="A0A844CFM4"/>
<dbReference type="Gene3D" id="1.20.1740.10">
    <property type="entry name" value="Amino acid/polyamine transporter I"/>
    <property type="match status" value="1"/>
</dbReference>
<dbReference type="GO" id="GO:0016020">
    <property type="term" value="C:membrane"/>
    <property type="evidence" value="ECO:0007669"/>
    <property type="project" value="UniProtKB-SubCell"/>
</dbReference>
<keyword evidence="4 6" id="KW-1133">Transmembrane helix</keyword>
<accession>A0A844CFM4</accession>
<dbReference type="PANTHER" id="PTHR43243:SF4">
    <property type="entry name" value="CATIONIC AMINO ACID TRANSPORTER 4"/>
    <property type="match status" value="1"/>
</dbReference>
<evidence type="ECO:0000256" key="1">
    <source>
        <dbReference type="ARBA" id="ARBA00004141"/>
    </source>
</evidence>
<keyword evidence="5 6" id="KW-0472">Membrane</keyword>
<sequence length="220" mass="23966">MPNLDVRQGSNAGPCVIFGFKQAKSGRGHHQPKSILGPRDSSDAVVWPDWPRALRSRGDDRGSDLNSRRRNGHAGGYVCTSRLSVFSHRHGLYRGNRAPHGRDRGLGYTEKRRDCWSETLIEVIGFLVIILGGIAVDPSALVNLSATVLPPLSDTGALEGVLAANLITFFTFNRFGDIVNLVVEARSPRRDLPCAIAITLYLVTLIYVLISLVAIRAVPA</sequence>
<feature type="transmembrane region" description="Helical" evidence="6">
    <location>
        <begin position="195"/>
        <end position="218"/>
    </location>
</feature>
<evidence type="ECO:0000256" key="5">
    <source>
        <dbReference type="ARBA" id="ARBA00023136"/>
    </source>
</evidence>
<evidence type="ECO:0000256" key="2">
    <source>
        <dbReference type="ARBA" id="ARBA00022448"/>
    </source>
</evidence>
<keyword evidence="9" id="KW-1185">Reference proteome</keyword>
<evidence type="ECO:0000256" key="6">
    <source>
        <dbReference type="SAM" id="Phobius"/>
    </source>
</evidence>
<feature type="transmembrane region" description="Helical" evidence="6">
    <location>
        <begin position="120"/>
        <end position="141"/>
    </location>
</feature>
<dbReference type="Proteomes" id="UP000564704">
    <property type="component" value="Unassembled WGS sequence"/>
</dbReference>
<reference evidence="8 9" key="1">
    <citation type="submission" date="2019-05" db="EMBL/GenBank/DDBJ databases">
        <title>Roseovarius bejariae sp. nov., a moderately halophylic bacterium isolated from a saline soil in Rambla Salada (Murcia).</title>
        <authorList>
            <person name="Castro D.J."/>
            <person name="Gomez-Altuve A."/>
            <person name="Reina J.C."/>
            <person name="Rodriguez M."/>
            <person name="Sampedro I."/>
            <person name="Llamas I."/>
            <person name="Martinez-Checa F."/>
        </authorList>
    </citation>
    <scope>NUCLEOTIDE SEQUENCE [LARGE SCALE GENOMIC DNA]</scope>
    <source>
        <strain evidence="8 9">A21</strain>
    </source>
</reference>
<gene>
    <name evidence="8" type="ORF">FDP25_01265</name>
</gene>
<evidence type="ECO:0000313" key="8">
    <source>
        <dbReference type="EMBL" id="MRU14051.1"/>
    </source>
</evidence>
<comment type="caution">
    <text evidence="8">The sequence shown here is derived from an EMBL/GenBank/DDBJ whole genome shotgun (WGS) entry which is preliminary data.</text>
</comment>
<dbReference type="EMBL" id="SZWE01000001">
    <property type="protein sequence ID" value="MRU14051.1"/>
    <property type="molecule type" value="Genomic_DNA"/>
</dbReference>